<accession>A0AAE4AT28</accession>
<organism evidence="2 3">
    <name type="scientific">Amorphus orientalis</name>
    <dbReference type="NCBI Taxonomy" id="649198"/>
    <lineage>
        <taxon>Bacteria</taxon>
        <taxon>Pseudomonadati</taxon>
        <taxon>Pseudomonadota</taxon>
        <taxon>Alphaproteobacteria</taxon>
        <taxon>Hyphomicrobiales</taxon>
        <taxon>Amorphaceae</taxon>
        <taxon>Amorphus</taxon>
    </lineage>
</organism>
<evidence type="ECO:0000256" key="1">
    <source>
        <dbReference type="SAM" id="MobiDB-lite"/>
    </source>
</evidence>
<protein>
    <submittedName>
        <fullName evidence="2">Uncharacterized protein</fullName>
    </submittedName>
</protein>
<reference evidence="2" key="1">
    <citation type="submission" date="2023-07" db="EMBL/GenBank/DDBJ databases">
        <title>Genomic Encyclopedia of Type Strains, Phase IV (KMG-IV): sequencing the most valuable type-strain genomes for metagenomic binning, comparative biology and taxonomic classification.</title>
        <authorList>
            <person name="Goeker M."/>
        </authorList>
    </citation>
    <scope>NUCLEOTIDE SEQUENCE</scope>
    <source>
        <strain evidence="2">DSM 21202</strain>
    </source>
</reference>
<evidence type="ECO:0000313" key="3">
    <source>
        <dbReference type="Proteomes" id="UP001229244"/>
    </source>
</evidence>
<keyword evidence="3" id="KW-1185">Reference proteome</keyword>
<dbReference type="AlphaFoldDB" id="A0AAE4AT28"/>
<feature type="region of interest" description="Disordered" evidence="1">
    <location>
        <begin position="35"/>
        <end position="71"/>
    </location>
</feature>
<gene>
    <name evidence="2" type="ORF">J2S73_002102</name>
</gene>
<evidence type="ECO:0000313" key="2">
    <source>
        <dbReference type="EMBL" id="MDQ0315645.1"/>
    </source>
</evidence>
<proteinExistence type="predicted"/>
<feature type="compositionally biased region" description="Basic and acidic residues" evidence="1">
    <location>
        <begin position="61"/>
        <end position="71"/>
    </location>
</feature>
<name>A0AAE4AT28_9HYPH</name>
<sequence>MTQETIVAVTLPLLGSFGKGRRAAFSSRHLAVRSRPDIRLPSDGSFAPTAPPQADAAGRTNSDRGEHHVDP</sequence>
<comment type="caution">
    <text evidence="2">The sequence shown here is derived from an EMBL/GenBank/DDBJ whole genome shotgun (WGS) entry which is preliminary data.</text>
</comment>
<dbReference type="Proteomes" id="UP001229244">
    <property type="component" value="Unassembled WGS sequence"/>
</dbReference>
<dbReference type="EMBL" id="JAUSUL010000002">
    <property type="protein sequence ID" value="MDQ0315645.1"/>
    <property type="molecule type" value="Genomic_DNA"/>
</dbReference>